<name>A0A930L5T4_9MICC</name>
<evidence type="ECO:0000313" key="1">
    <source>
        <dbReference type="EMBL" id="MBF1658033.1"/>
    </source>
</evidence>
<comment type="caution">
    <text evidence="1">The sequence shown here is derived from an EMBL/GenBank/DDBJ whole genome shotgun (WGS) entry which is preliminary data.</text>
</comment>
<organism evidence="1 2">
    <name type="scientific">Rothia mucilaginosa</name>
    <dbReference type="NCBI Taxonomy" id="43675"/>
    <lineage>
        <taxon>Bacteria</taxon>
        <taxon>Bacillati</taxon>
        <taxon>Actinomycetota</taxon>
        <taxon>Actinomycetes</taxon>
        <taxon>Micrococcales</taxon>
        <taxon>Micrococcaceae</taxon>
        <taxon>Rothia</taxon>
    </lineage>
</organism>
<dbReference type="Proteomes" id="UP000770330">
    <property type="component" value="Unassembled WGS sequence"/>
</dbReference>
<dbReference type="RefSeq" id="WP_303945621.1">
    <property type="nucleotide sequence ID" value="NZ_JABZXO010000031.1"/>
</dbReference>
<dbReference type="EMBL" id="JABZXO010000031">
    <property type="protein sequence ID" value="MBF1658033.1"/>
    <property type="molecule type" value="Genomic_DNA"/>
</dbReference>
<sequence length="149" mass="16891">MSTLPDTDLHAAFSSLEKKGFTPKVQCVEVMERYPVPGSTKNTHLRHMFGLVWEHSRGTFDSDCIEQFFVGEHRSAVRTALMKGDFELDLTHKIPEGADVEAFRKSLKKETITPAVVEWTTWVFGHPVTETASSSRRMVMNAEGSYERI</sequence>
<proteinExistence type="predicted"/>
<accession>A0A930L5T4</accession>
<evidence type="ECO:0000313" key="2">
    <source>
        <dbReference type="Proteomes" id="UP000770330"/>
    </source>
</evidence>
<dbReference type="AlphaFoldDB" id="A0A930L5T4"/>
<reference evidence="1" key="1">
    <citation type="submission" date="2020-04" db="EMBL/GenBank/DDBJ databases">
        <title>Deep metagenomics examines the oral microbiome during advanced dental caries in children, revealing novel taxa and co-occurrences with host molecules.</title>
        <authorList>
            <person name="Baker J.L."/>
            <person name="Morton J.T."/>
            <person name="Dinis M."/>
            <person name="Alvarez R."/>
            <person name="Tran N.C."/>
            <person name="Knight R."/>
            <person name="Edlund A."/>
        </authorList>
    </citation>
    <scope>NUCLEOTIDE SEQUENCE</scope>
    <source>
        <strain evidence="1">JCVI_39_bin.18</strain>
    </source>
</reference>
<protein>
    <submittedName>
        <fullName evidence="1">Uncharacterized protein</fullName>
    </submittedName>
</protein>
<gene>
    <name evidence="1" type="ORF">HXO61_08935</name>
</gene>